<evidence type="ECO:0000313" key="4">
    <source>
        <dbReference type="Proteomes" id="UP000824755"/>
    </source>
</evidence>
<reference evidence="3 4" key="1">
    <citation type="submission" date="2021-08" db="EMBL/GenBank/DDBJ databases">
        <title>Lysobacter sp. strain CJ11 Genome sequencing and assembly.</title>
        <authorList>
            <person name="Kim I."/>
        </authorList>
    </citation>
    <scope>NUCLEOTIDE SEQUENCE [LARGE SCALE GENOMIC DNA]</scope>
    <source>
        <strain evidence="3 4">CJ11</strain>
    </source>
</reference>
<keyword evidence="1" id="KW-0443">Lipid metabolism</keyword>
<feature type="domain" description="PNPLA" evidence="2">
    <location>
        <begin position="11"/>
        <end position="236"/>
    </location>
</feature>
<evidence type="ECO:0000256" key="1">
    <source>
        <dbReference type="ARBA" id="ARBA00023098"/>
    </source>
</evidence>
<name>A0ABX8WS05_9GAMM</name>
<dbReference type="RefSeq" id="WP_220380397.1">
    <property type="nucleotide sequence ID" value="NZ_CP080544.1"/>
</dbReference>
<gene>
    <name evidence="3" type="ORF">H8L67_03580</name>
</gene>
<dbReference type="Gene3D" id="3.40.1090.10">
    <property type="entry name" value="Cytosolic phospholipase A2 catalytic domain"/>
    <property type="match status" value="1"/>
</dbReference>
<proteinExistence type="predicted"/>
<sequence>MEDPAKYQRCMVMAGGGFRFGCYLGMHAAAEEEGLAPDLLIGACGGAIAAAVIHALPDKDARMAWLTSPQLYEFQRAITSSPQAVWWRVLPNLLKRAMWPQSSACMRASALYEGMFALPPLPVLPATTGEGPDVAIIGARVSPCAENTSANGNAKCRLHETVFGPTRVARLLNGHKTWAAQLANTTVDAVLDCNTGMPLSDAVRISIADPYYFSLVEAQSQKWSGGLVDLFPIEIAQALAERVWMERKRPFNVWYAQPAVRAVYGVDGNARRQQAQAQSADAWIDTQDVSRVLQEETTGKGVDVRSGRIVLRPAENHAAFAKQMTSQWHYGRERALRALAVADRRRA</sequence>
<dbReference type="InterPro" id="IPR002641">
    <property type="entry name" value="PNPLA_dom"/>
</dbReference>
<organism evidence="3 4">
    <name type="scientific">Lysobacter soyae</name>
    <dbReference type="NCBI Taxonomy" id="2764185"/>
    <lineage>
        <taxon>Bacteria</taxon>
        <taxon>Pseudomonadati</taxon>
        <taxon>Pseudomonadota</taxon>
        <taxon>Gammaproteobacteria</taxon>
        <taxon>Lysobacterales</taxon>
        <taxon>Lysobacteraceae</taxon>
        <taxon>Lysobacter</taxon>
    </lineage>
</organism>
<dbReference type="Pfam" id="PF01734">
    <property type="entry name" value="Patatin"/>
    <property type="match status" value="1"/>
</dbReference>
<protein>
    <submittedName>
        <fullName evidence="3">Patatin-like phospholipase family protein</fullName>
    </submittedName>
</protein>
<evidence type="ECO:0000313" key="3">
    <source>
        <dbReference type="EMBL" id="QYR53589.1"/>
    </source>
</evidence>
<dbReference type="EMBL" id="CP080544">
    <property type="protein sequence ID" value="QYR53589.1"/>
    <property type="molecule type" value="Genomic_DNA"/>
</dbReference>
<dbReference type="SUPFAM" id="SSF52151">
    <property type="entry name" value="FabD/lysophospholipase-like"/>
    <property type="match status" value="1"/>
</dbReference>
<evidence type="ECO:0000259" key="2">
    <source>
        <dbReference type="Pfam" id="PF01734"/>
    </source>
</evidence>
<dbReference type="InterPro" id="IPR016035">
    <property type="entry name" value="Acyl_Trfase/lysoPLipase"/>
</dbReference>
<dbReference type="Proteomes" id="UP000824755">
    <property type="component" value="Chromosome"/>
</dbReference>
<keyword evidence="4" id="KW-1185">Reference proteome</keyword>
<accession>A0ABX8WS05</accession>